<dbReference type="InterPro" id="IPR010753">
    <property type="entry name" value="DUF1330"/>
</dbReference>
<dbReference type="SUPFAM" id="SSF54909">
    <property type="entry name" value="Dimeric alpha+beta barrel"/>
    <property type="match status" value="1"/>
</dbReference>
<dbReference type="Pfam" id="PF07045">
    <property type="entry name" value="DUF1330"/>
    <property type="match status" value="1"/>
</dbReference>
<accession>A0ABT4RS34</accession>
<dbReference type="RefSeq" id="WP_202957489.1">
    <property type="nucleotide sequence ID" value="NZ_JAPCID010000056.1"/>
</dbReference>
<proteinExistence type="predicted"/>
<feature type="domain" description="DUF1330" evidence="1">
    <location>
        <begin position="28"/>
        <end position="102"/>
    </location>
</feature>
<dbReference type="PANTHER" id="PTHR40257:SF1">
    <property type="entry name" value="DUF1330 DOMAIN-CONTAINING PROTEIN"/>
    <property type="match status" value="1"/>
</dbReference>
<dbReference type="PANTHER" id="PTHR40257">
    <property type="match status" value="1"/>
</dbReference>
<keyword evidence="3" id="KW-1185">Reference proteome</keyword>
<comment type="caution">
    <text evidence="2">The sequence shown here is derived from an EMBL/GenBank/DDBJ whole genome shotgun (WGS) entry which is preliminary data.</text>
</comment>
<evidence type="ECO:0000313" key="3">
    <source>
        <dbReference type="Proteomes" id="UP001147700"/>
    </source>
</evidence>
<evidence type="ECO:0000259" key="1">
    <source>
        <dbReference type="Pfam" id="PF07045"/>
    </source>
</evidence>
<evidence type="ECO:0000313" key="2">
    <source>
        <dbReference type="EMBL" id="MDA0141408.1"/>
    </source>
</evidence>
<name>A0ABT4RS34_9ACTN</name>
<sequence>MDLDRFLDEDPGGPVVMLNLLRFRPGGAARYDDYRQALLASGVAADAEPLFFGTGFPSLEGEDWDAVLLVRYPSRAAFAGMIRSPEYRAIEPLRREALEDAVVQPTHWLM</sequence>
<dbReference type="EMBL" id="JAPCID010000056">
    <property type="protein sequence ID" value="MDA0141408.1"/>
    <property type="molecule type" value="Genomic_DNA"/>
</dbReference>
<dbReference type="InterPro" id="IPR011008">
    <property type="entry name" value="Dimeric_a/b-barrel"/>
</dbReference>
<dbReference type="Gene3D" id="3.30.70.100">
    <property type="match status" value="1"/>
</dbReference>
<reference evidence="2" key="1">
    <citation type="submission" date="2022-10" db="EMBL/GenBank/DDBJ databases">
        <title>The WGS of Solirubrobacter sp. CPCC 204708.</title>
        <authorList>
            <person name="Jiang Z."/>
        </authorList>
    </citation>
    <scope>NUCLEOTIDE SEQUENCE</scope>
    <source>
        <strain evidence="2">CPCC 204708</strain>
    </source>
</reference>
<protein>
    <submittedName>
        <fullName evidence="2">DUF1330 domain-containing protein</fullName>
    </submittedName>
</protein>
<gene>
    <name evidence="2" type="ORF">OJ962_28185</name>
</gene>
<dbReference type="Proteomes" id="UP001147700">
    <property type="component" value="Unassembled WGS sequence"/>
</dbReference>
<organism evidence="2 3">
    <name type="scientific">Solirubrobacter deserti</name>
    <dbReference type="NCBI Taxonomy" id="2282478"/>
    <lineage>
        <taxon>Bacteria</taxon>
        <taxon>Bacillati</taxon>
        <taxon>Actinomycetota</taxon>
        <taxon>Thermoleophilia</taxon>
        <taxon>Solirubrobacterales</taxon>
        <taxon>Solirubrobacteraceae</taxon>
        <taxon>Solirubrobacter</taxon>
    </lineage>
</organism>